<evidence type="ECO:0000313" key="1">
    <source>
        <dbReference type="EMBL" id="DAD81956.1"/>
    </source>
</evidence>
<accession>A0A8S5MIA5</accession>
<dbReference type="EMBL" id="BK014910">
    <property type="protein sequence ID" value="DAD81956.1"/>
    <property type="molecule type" value="Genomic_DNA"/>
</dbReference>
<name>A0A8S5MIA5_9CAUD</name>
<protein>
    <submittedName>
        <fullName evidence="1">Uncharacterized protein</fullName>
    </submittedName>
</protein>
<sequence length="29" mass="3577">MRLYKLHTYKATCNHARTGYNKIIWRLQP</sequence>
<reference evidence="1" key="1">
    <citation type="journal article" date="2021" name="Proc. Natl. Acad. Sci. U.S.A.">
        <title>A Catalog of Tens of Thousands of Viruses from Human Metagenomes Reveals Hidden Associations with Chronic Diseases.</title>
        <authorList>
            <person name="Tisza M.J."/>
            <person name="Buck C.B."/>
        </authorList>
    </citation>
    <scope>NUCLEOTIDE SEQUENCE</scope>
    <source>
        <strain evidence="1">CtAvK3</strain>
    </source>
</reference>
<proteinExistence type="predicted"/>
<organism evidence="1">
    <name type="scientific">Siphoviridae sp. ctAvK3</name>
    <dbReference type="NCBI Taxonomy" id="2826184"/>
    <lineage>
        <taxon>Viruses</taxon>
        <taxon>Duplodnaviria</taxon>
        <taxon>Heunggongvirae</taxon>
        <taxon>Uroviricota</taxon>
        <taxon>Caudoviricetes</taxon>
    </lineage>
</organism>